<proteinExistence type="predicted"/>
<dbReference type="OrthoDB" id="5407957at2759"/>
<evidence type="ECO:0000259" key="3">
    <source>
        <dbReference type="Pfam" id="PF19343"/>
    </source>
</evidence>
<dbReference type="InterPro" id="IPR045967">
    <property type="entry name" value="HAM1-like_N"/>
</dbReference>
<dbReference type="PANTHER" id="PTHR31138:SF1">
    <property type="entry name" value="PDZ DOMAIN-CONTAINING PROTEIN"/>
    <property type="match status" value="1"/>
</dbReference>
<dbReference type="GeneID" id="37270494"/>
<evidence type="ECO:0000256" key="1">
    <source>
        <dbReference type="SAM" id="Coils"/>
    </source>
</evidence>
<evidence type="ECO:0000313" key="5">
    <source>
        <dbReference type="Proteomes" id="UP000245946"/>
    </source>
</evidence>
<name>A0A316Z817_9BASI</name>
<reference evidence="4 5" key="1">
    <citation type="journal article" date="2018" name="Mol. Biol. Evol.">
        <title>Broad Genomic Sampling Reveals a Smut Pathogenic Ancestry of the Fungal Clade Ustilaginomycotina.</title>
        <authorList>
            <person name="Kijpornyongpan T."/>
            <person name="Mondo S.J."/>
            <person name="Barry K."/>
            <person name="Sandor L."/>
            <person name="Lee J."/>
            <person name="Lipzen A."/>
            <person name="Pangilinan J."/>
            <person name="LaButti K."/>
            <person name="Hainaut M."/>
            <person name="Henrissat B."/>
            <person name="Grigoriev I.V."/>
            <person name="Spatafora J.W."/>
            <person name="Aime M.C."/>
        </authorList>
    </citation>
    <scope>NUCLEOTIDE SEQUENCE [LARGE SCALE GENOMIC DNA]</scope>
    <source>
        <strain evidence="4 5">MCA 4186</strain>
    </source>
</reference>
<sequence length="943" mass="103502">MTLIDIAAALSEGALPTNAQAHRALQVLLSTSLLETQLLSPSGATLIADVRHLVELTDRIVLERNGGEEAQEFWWKSRGVVRAAGAAGITAAVGEEAERKLQEKLAKKEQGTAPNKKQKAASLSRSTAKAAQVVTRDGNQAFKHLRTLARLLLVQPELRHILSDGGLLLAEVLDKTAGSTLDDARGTMGQVKSATGTFQNVAARALAAAKAARQDVPQGIEAVQGGKEALRQLGEGATKGMPALDALRTQLKLTAKSGLPSKEVIEAELANKDAVPRLKDLQAQIHAASAEIATSPAQLERLKGEAMNGGIPDELRTALLGKPGEAGAIDPTDLVDAVQMLAVANPSLHLTETAKLKEVVGQAAKDAKKNAEDAWTDERRAKLIRRLRKLAVDCQSNAEYKDALEWFITRTETLVQTTQRNLEKPSTSLDGALDEAVVPLLRLLENFAGGRQLRPILELARSLSLGAKDNPELLAIWRDADALLRRSLLEEGYAMEAACEQAWRDMLKRFEAMDAAYRQSVARLVADATAFMQALAQDPLLKELSRTLKALLKDVSIGREGNMLPSRALWQDLRMTILPAVFARVGVLPVPRIKYTHPDFDLVVENIAIELKNLLPKMVGFHMSNDVEWDFEKTKSSSHCHSVKIKIKGMSLRVHKLAFALKLKKGLPFKDRGIADLLVGDFGVSIRLDVPKDPGPHYFIVKKVKAKLGTLQVKVHKSNHRIMHHIAGALANSYLTKRILRHLIAMGVTIGLKQLDVALMASRLERQEDQGDISLQEMRKKMAELRDLLRKYNEMAGTLELDFTREEDPQNEKGWEDAHAVKWVKGQVLETGKRPVVRHEWRSTAFDKIGEETVQAPPTPPPEDAEQVEETPQEAAYRGKPDGPTTLATVEQAEADLQQVEAQRAQEATQAMESEAGAQAMRRDSSTSDQVERLERAVDRHEA</sequence>
<accession>A0A316Z817</accession>
<dbReference type="PANTHER" id="PTHR31138">
    <property type="entry name" value="CHROMOSOME 19, WHOLE GENOME SHOTGUN SEQUENCE"/>
    <property type="match status" value="1"/>
</dbReference>
<feature type="domain" description="HAM1-like N-terminal" evidence="3">
    <location>
        <begin position="3"/>
        <end position="94"/>
    </location>
</feature>
<feature type="domain" description="HAM1-like N-terminal" evidence="3">
    <location>
        <begin position="118"/>
        <end position="690"/>
    </location>
</feature>
<dbReference type="Gene3D" id="3.15.10.10">
    <property type="entry name" value="Bactericidal permeability-increasing protein, domain 1"/>
    <property type="match status" value="1"/>
</dbReference>
<keyword evidence="5" id="KW-1185">Reference proteome</keyword>
<feature type="region of interest" description="Disordered" evidence="2">
    <location>
        <begin position="105"/>
        <end position="126"/>
    </location>
</feature>
<feature type="coiled-coil region" evidence="1">
    <location>
        <begin position="775"/>
        <end position="802"/>
    </location>
</feature>
<gene>
    <name evidence="4" type="ORF">FA09DRAFT_331269</name>
</gene>
<organism evidence="4 5">
    <name type="scientific">Tilletiopsis washingtonensis</name>
    <dbReference type="NCBI Taxonomy" id="58919"/>
    <lineage>
        <taxon>Eukaryota</taxon>
        <taxon>Fungi</taxon>
        <taxon>Dikarya</taxon>
        <taxon>Basidiomycota</taxon>
        <taxon>Ustilaginomycotina</taxon>
        <taxon>Exobasidiomycetes</taxon>
        <taxon>Entylomatales</taxon>
        <taxon>Entylomatales incertae sedis</taxon>
        <taxon>Tilletiopsis</taxon>
    </lineage>
</organism>
<keyword evidence="1" id="KW-0175">Coiled coil</keyword>
<dbReference type="RefSeq" id="XP_025596654.1">
    <property type="nucleotide sequence ID" value="XM_025742950.1"/>
</dbReference>
<feature type="region of interest" description="Disordered" evidence="2">
    <location>
        <begin position="847"/>
        <end position="943"/>
    </location>
</feature>
<feature type="compositionally biased region" description="Basic and acidic residues" evidence="2">
    <location>
        <begin position="921"/>
        <end position="943"/>
    </location>
</feature>
<feature type="compositionally biased region" description="Acidic residues" evidence="2">
    <location>
        <begin position="863"/>
        <end position="872"/>
    </location>
</feature>
<dbReference type="Pfam" id="PF19343">
    <property type="entry name" value="HAM1_N"/>
    <property type="match status" value="2"/>
</dbReference>
<evidence type="ECO:0000256" key="2">
    <source>
        <dbReference type="SAM" id="MobiDB-lite"/>
    </source>
</evidence>
<evidence type="ECO:0000313" key="4">
    <source>
        <dbReference type="EMBL" id="PWN96375.1"/>
    </source>
</evidence>
<protein>
    <recommendedName>
        <fullName evidence="3">HAM1-like N-terminal domain-containing protein</fullName>
    </recommendedName>
</protein>
<dbReference type="EMBL" id="KZ819299">
    <property type="protein sequence ID" value="PWN96375.1"/>
    <property type="molecule type" value="Genomic_DNA"/>
</dbReference>
<dbReference type="AlphaFoldDB" id="A0A316Z817"/>
<dbReference type="Proteomes" id="UP000245946">
    <property type="component" value="Unassembled WGS sequence"/>
</dbReference>